<keyword evidence="6" id="KW-0443">Lipid metabolism</keyword>
<dbReference type="PANTHER" id="PTHR10977:SF3">
    <property type="entry name" value="DIPHOSPHOMEVALONATE DECARBOXYLASE"/>
    <property type="match status" value="1"/>
</dbReference>
<organism evidence="10 11">
    <name type="scientific">Spectribacter acetivorans</name>
    <dbReference type="NCBI Taxonomy" id="3075603"/>
    <lineage>
        <taxon>Bacteria</taxon>
        <taxon>Pseudomonadati</taxon>
        <taxon>Pseudomonadota</taxon>
        <taxon>Gammaproteobacteria</taxon>
        <taxon>Salinisphaerales</taxon>
        <taxon>Salinisphaeraceae</taxon>
        <taxon>Spectribacter</taxon>
    </lineage>
</organism>
<evidence type="ECO:0000256" key="4">
    <source>
        <dbReference type="ARBA" id="ARBA00022741"/>
    </source>
</evidence>
<dbReference type="Gene3D" id="3.30.70.890">
    <property type="entry name" value="GHMP kinase, C-terminal domain"/>
    <property type="match status" value="1"/>
</dbReference>
<dbReference type="SUPFAM" id="SSF55060">
    <property type="entry name" value="GHMP Kinase, C-terminal domain"/>
    <property type="match status" value="1"/>
</dbReference>
<comment type="caution">
    <text evidence="10">The sequence shown here is derived from an EMBL/GenBank/DDBJ whole genome shotgun (WGS) entry which is preliminary data.</text>
</comment>
<dbReference type="InterPro" id="IPR041431">
    <property type="entry name" value="Mvd1_C"/>
</dbReference>
<dbReference type="InterPro" id="IPR029765">
    <property type="entry name" value="Mev_diP_decarb"/>
</dbReference>
<accession>A0ABU3BC71</accession>
<dbReference type="PIRSF" id="PIRSF015950">
    <property type="entry name" value="Mev_P_decrbx"/>
    <property type="match status" value="1"/>
</dbReference>
<keyword evidence="4" id="KW-0547">Nucleotide-binding</keyword>
<evidence type="ECO:0000259" key="8">
    <source>
        <dbReference type="Pfam" id="PF18376"/>
    </source>
</evidence>
<sequence length="326" mass="34043">MQAAARAHANIALIKYWGKRDSALNLPATGSISVTLEALHSETRVRFDPNLVTDAIMLESGGDAERVSRFLDLVRALAGMEMRADVRSRNNFPTGAGLASSASGFAALALAASRAAGIEASPSELSALARQGSGSAARSLYGGFVEMQRGRDDRTGADAHAVPLLAAHEWPLAVVVAIIDTGTKSVGSTDGMTRTAATSPFHDAWVAGADADLAAMRTAIRDRNLERVGELTEHSCLKMHATMLGAQPGLIYWQPATLAAWQTLADLRADGLAAYGTIDAGPQVKALCRIADADAVTAALAQVPGVRDVRISHLGPDASLIADPWA</sequence>
<dbReference type="InterPro" id="IPR036554">
    <property type="entry name" value="GHMP_kinase_C_sf"/>
</dbReference>
<dbReference type="Pfam" id="PF22700">
    <property type="entry name" value="MVD-like_N"/>
    <property type="match status" value="1"/>
</dbReference>
<evidence type="ECO:0000259" key="9">
    <source>
        <dbReference type="Pfam" id="PF22700"/>
    </source>
</evidence>
<dbReference type="EC" id="4.1.1.33" evidence="2"/>
<dbReference type="EMBL" id="JAVRHY010000019">
    <property type="protein sequence ID" value="MDT0619710.1"/>
    <property type="molecule type" value="Genomic_DNA"/>
</dbReference>
<comment type="similarity">
    <text evidence="1">Belongs to the diphosphomevalonate decarboxylase family.</text>
</comment>
<keyword evidence="11" id="KW-1185">Reference proteome</keyword>
<protein>
    <recommendedName>
        <fullName evidence="2">diphosphomevalonate decarboxylase</fullName>
        <ecNumber evidence="2">4.1.1.33</ecNumber>
    </recommendedName>
</protein>
<evidence type="ECO:0000313" key="11">
    <source>
        <dbReference type="Proteomes" id="UP001259982"/>
    </source>
</evidence>
<gene>
    <name evidence="10" type="primary">mvaD</name>
    <name evidence="10" type="ORF">RM531_14620</name>
</gene>
<evidence type="ECO:0000256" key="5">
    <source>
        <dbReference type="ARBA" id="ARBA00022840"/>
    </source>
</evidence>
<dbReference type="Gene3D" id="3.30.230.10">
    <property type="match status" value="1"/>
</dbReference>
<dbReference type="RefSeq" id="WP_311660320.1">
    <property type="nucleotide sequence ID" value="NZ_JAVRHY010000019.1"/>
</dbReference>
<evidence type="ECO:0000256" key="6">
    <source>
        <dbReference type="ARBA" id="ARBA00023098"/>
    </source>
</evidence>
<dbReference type="Proteomes" id="UP001259982">
    <property type="component" value="Unassembled WGS sequence"/>
</dbReference>
<keyword evidence="5" id="KW-0067">ATP-binding</keyword>
<evidence type="ECO:0000256" key="2">
    <source>
        <dbReference type="ARBA" id="ARBA00012296"/>
    </source>
</evidence>
<proteinExistence type="inferred from homology"/>
<keyword evidence="7 10" id="KW-0456">Lyase</keyword>
<dbReference type="PANTHER" id="PTHR10977">
    <property type="entry name" value="DIPHOSPHOMEVALONATE DECARBOXYLASE"/>
    <property type="match status" value="1"/>
</dbReference>
<dbReference type="Pfam" id="PF18376">
    <property type="entry name" value="MDD_C"/>
    <property type="match status" value="1"/>
</dbReference>
<dbReference type="InterPro" id="IPR014721">
    <property type="entry name" value="Ribsml_uS5_D2-typ_fold_subgr"/>
</dbReference>
<evidence type="ECO:0000313" key="10">
    <source>
        <dbReference type="EMBL" id="MDT0619710.1"/>
    </source>
</evidence>
<dbReference type="InterPro" id="IPR020568">
    <property type="entry name" value="Ribosomal_Su5_D2-typ_SF"/>
</dbReference>
<dbReference type="NCBIfam" id="TIGR01240">
    <property type="entry name" value="mevDPdecarb"/>
    <property type="match status" value="1"/>
</dbReference>
<dbReference type="InterPro" id="IPR053859">
    <property type="entry name" value="MVD-like_N"/>
</dbReference>
<feature type="domain" description="Mvd1 C-terminal" evidence="8">
    <location>
        <begin position="174"/>
        <end position="303"/>
    </location>
</feature>
<evidence type="ECO:0000256" key="1">
    <source>
        <dbReference type="ARBA" id="ARBA00008831"/>
    </source>
</evidence>
<feature type="domain" description="Diphosphomevalonate decarboxylase-like N-terminal" evidence="9">
    <location>
        <begin position="7"/>
        <end position="155"/>
    </location>
</feature>
<dbReference type="GO" id="GO:0004163">
    <property type="term" value="F:diphosphomevalonate decarboxylase activity"/>
    <property type="evidence" value="ECO:0007669"/>
    <property type="project" value="UniProtKB-EC"/>
</dbReference>
<evidence type="ECO:0000256" key="3">
    <source>
        <dbReference type="ARBA" id="ARBA00022516"/>
    </source>
</evidence>
<dbReference type="InterPro" id="IPR005935">
    <property type="entry name" value="Mev_decarb"/>
</dbReference>
<keyword evidence="3" id="KW-0444">Lipid biosynthesis</keyword>
<reference evidence="10 11" key="1">
    <citation type="submission" date="2023-09" db="EMBL/GenBank/DDBJ databases">
        <authorList>
            <person name="Rey-Velasco X."/>
        </authorList>
    </citation>
    <scope>NUCLEOTIDE SEQUENCE [LARGE SCALE GENOMIC DNA]</scope>
    <source>
        <strain evidence="10 11">P385</strain>
    </source>
</reference>
<dbReference type="SUPFAM" id="SSF54211">
    <property type="entry name" value="Ribosomal protein S5 domain 2-like"/>
    <property type="match status" value="1"/>
</dbReference>
<evidence type="ECO:0000256" key="7">
    <source>
        <dbReference type="ARBA" id="ARBA00023239"/>
    </source>
</evidence>
<name>A0ABU3BC71_9GAMM</name>